<feature type="compositionally biased region" description="Pro residues" evidence="2">
    <location>
        <begin position="109"/>
        <end position="120"/>
    </location>
</feature>
<feature type="region of interest" description="Disordered" evidence="2">
    <location>
        <begin position="182"/>
        <end position="219"/>
    </location>
</feature>
<proteinExistence type="inferred from homology"/>
<dbReference type="AlphaFoldDB" id="A0A8T3B197"/>
<dbReference type="PANTHER" id="PTHR31807:SF37">
    <property type="entry name" value="HAUS AUGMIN-LIKE COMPLEX SUBUNIT 8"/>
    <property type="match status" value="1"/>
</dbReference>
<dbReference type="OrthoDB" id="1924320at2759"/>
<accession>A0A8T3B197</accession>
<dbReference type="GO" id="GO:0005880">
    <property type="term" value="C:nuclear microtubule"/>
    <property type="evidence" value="ECO:0007669"/>
    <property type="project" value="TreeGrafter"/>
</dbReference>
<evidence type="ECO:0000313" key="4">
    <source>
        <dbReference type="Proteomes" id="UP000829196"/>
    </source>
</evidence>
<organism evidence="3 4">
    <name type="scientific">Dendrobium nobile</name>
    <name type="common">Orchid</name>
    <dbReference type="NCBI Taxonomy" id="94219"/>
    <lineage>
        <taxon>Eukaryota</taxon>
        <taxon>Viridiplantae</taxon>
        <taxon>Streptophyta</taxon>
        <taxon>Embryophyta</taxon>
        <taxon>Tracheophyta</taxon>
        <taxon>Spermatophyta</taxon>
        <taxon>Magnoliopsida</taxon>
        <taxon>Liliopsida</taxon>
        <taxon>Asparagales</taxon>
        <taxon>Orchidaceae</taxon>
        <taxon>Epidendroideae</taxon>
        <taxon>Malaxideae</taxon>
        <taxon>Dendrobiinae</taxon>
        <taxon>Dendrobium</taxon>
    </lineage>
</organism>
<dbReference type="InterPro" id="IPR007573">
    <property type="entry name" value="QWRF"/>
</dbReference>
<dbReference type="Proteomes" id="UP000829196">
    <property type="component" value="Unassembled WGS sequence"/>
</dbReference>
<feature type="compositionally biased region" description="Low complexity" evidence="2">
    <location>
        <begin position="308"/>
        <end position="340"/>
    </location>
</feature>
<feature type="region of interest" description="Disordered" evidence="2">
    <location>
        <begin position="256"/>
        <end position="346"/>
    </location>
</feature>
<evidence type="ECO:0000313" key="3">
    <source>
        <dbReference type="EMBL" id="KAI0502513.1"/>
    </source>
</evidence>
<name>A0A8T3B197_DENNO</name>
<feature type="compositionally biased region" description="Polar residues" evidence="2">
    <location>
        <begin position="48"/>
        <end position="65"/>
    </location>
</feature>
<protein>
    <submittedName>
        <fullName evidence="3">Uncharacterized protein</fullName>
    </submittedName>
</protein>
<dbReference type="GO" id="GO:0008017">
    <property type="term" value="F:microtubule binding"/>
    <property type="evidence" value="ECO:0007669"/>
    <property type="project" value="TreeGrafter"/>
</dbReference>
<dbReference type="Pfam" id="PF04484">
    <property type="entry name" value="QWRF"/>
    <property type="match status" value="1"/>
</dbReference>
<feature type="compositionally biased region" description="Polar residues" evidence="2">
    <location>
        <begin position="199"/>
        <end position="212"/>
    </location>
</feature>
<comment type="caution">
    <text evidence="3">The sequence shown here is derived from an EMBL/GenBank/DDBJ whole genome shotgun (WGS) entry which is preliminary data.</text>
</comment>
<sequence length="575" mass="62805">MDLFNDKHPKVIVKQKLCTGEDVCKTNPVKIKKQNADIPKIKNRQASKSRSETVHSATVRSSSPSLVRKSAMVDASVPMRAQSADRKRPNTNSTKSSSAPSSPLRRPTLPSPPNSRPSTPPSSVCDGTVEKQIPSKRAFGGRATDGLWPSMKSLSSSFQSESFGCVSRKDRQIRSTSLDHTLKNATKAASERKRIPLTGRNTSEQSENSSLAQHRWPAMKGGKVSTMAFSRSMNLTDRIEKAASLMLQSRGLSPTRNIPVTDGISKSIHKSSNRTVNVTSPHVEEEKALPSTNPSRTLSLPAVTLCRPSSPNNASMLSSSAPKRIPSPSSSRPSSPFISSNNTMNQIGSSSRVLSHILDKRKGTKGADMEDIHQLRLLHNRELQWRFVNCQAEVALATQKIAAENICKNVWNATSKLQDSVTKEKINIESLKQEMKLEMLLKEQVTSLEDWITLEGEYSNSLFGTIEALKASMLRLPVTSGARVDLRAVKNAVSSAIDIMQAMGSSVCSLLSRAEGTRRLLCQLSAVAAKEKAMLDECRVLLAATAAMQVEECSLRAHLLNNRPHDHNNGGKITI</sequence>
<dbReference type="PANTHER" id="PTHR31807">
    <property type="entry name" value="AUGMIN FAMILY MEMBER"/>
    <property type="match status" value="1"/>
</dbReference>
<dbReference type="EMBL" id="JAGYWB010000012">
    <property type="protein sequence ID" value="KAI0502513.1"/>
    <property type="molecule type" value="Genomic_DNA"/>
</dbReference>
<comment type="similarity">
    <text evidence="1">Belongs to the QWRF family.</text>
</comment>
<feature type="region of interest" description="Disordered" evidence="2">
    <location>
        <begin position="29"/>
        <end position="147"/>
    </location>
</feature>
<feature type="compositionally biased region" description="Low complexity" evidence="2">
    <location>
        <begin position="90"/>
        <end position="108"/>
    </location>
</feature>
<evidence type="ECO:0000256" key="2">
    <source>
        <dbReference type="SAM" id="MobiDB-lite"/>
    </source>
</evidence>
<gene>
    <name evidence="3" type="ORF">KFK09_017466</name>
</gene>
<dbReference type="GO" id="GO:0051225">
    <property type="term" value="P:spindle assembly"/>
    <property type="evidence" value="ECO:0007669"/>
    <property type="project" value="TreeGrafter"/>
</dbReference>
<reference evidence="3" key="1">
    <citation type="journal article" date="2022" name="Front. Genet.">
        <title>Chromosome-Scale Assembly of the Dendrobium nobile Genome Provides Insights Into the Molecular Mechanism of the Biosynthesis of the Medicinal Active Ingredient of Dendrobium.</title>
        <authorList>
            <person name="Xu Q."/>
            <person name="Niu S.-C."/>
            <person name="Li K.-L."/>
            <person name="Zheng P.-J."/>
            <person name="Zhang X.-J."/>
            <person name="Jia Y."/>
            <person name="Liu Y."/>
            <person name="Niu Y.-X."/>
            <person name="Yu L.-H."/>
            <person name="Chen D.-F."/>
            <person name="Zhang G.-Q."/>
        </authorList>
    </citation>
    <scope>NUCLEOTIDE SEQUENCE</scope>
    <source>
        <tissue evidence="3">Leaf</tissue>
    </source>
</reference>
<evidence type="ECO:0000256" key="1">
    <source>
        <dbReference type="ARBA" id="ARBA00010016"/>
    </source>
</evidence>
<dbReference type="GO" id="GO:0005737">
    <property type="term" value="C:cytoplasm"/>
    <property type="evidence" value="ECO:0007669"/>
    <property type="project" value="TreeGrafter"/>
</dbReference>
<keyword evidence="4" id="KW-1185">Reference proteome</keyword>